<protein>
    <recommendedName>
        <fullName evidence="6">Glycoside hydrolase family 5 domain-containing protein</fullName>
    </recommendedName>
</protein>
<comment type="caution">
    <text evidence="7">The sequence shown here is derived from an EMBL/GenBank/DDBJ whole genome shotgun (WGS) entry which is preliminary data.</text>
</comment>
<dbReference type="EMBL" id="JAINDJ010000005">
    <property type="protein sequence ID" value="KAG9447340.1"/>
    <property type="molecule type" value="Genomic_DNA"/>
</dbReference>
<sequence length="185" mass="20493">MASLATPTPTPRSGSSGFPTLPPSIREMSLCNELRGPHQNKPGWYQKVKRRVRTIHKANPDVLVIVFGMSYDTDLSFLLQKPLLLKNNGSLEKKLVYEAHWYSFTNGKRGNLPSKWNQVPGGSKVQIATADEADGLQCLHYGNSTSSTSSASVFTGQCVYLEGKLCYDPKPQLQWFLLISSNEST</sequence>
<feature type="compositionally biased region" description="Polar residues" evidence="5">
    <location>
        <begin position="1"/>
        <end position="18"/>
    </location>
</feature>
<feature type="region of interest" description="Disordered" evidence="5">
    <location>
        <begin position="1"/>
        <end position="22"/>
    </location>
</feature>
<feature type="domain" description="Glycoside hydrolase family 5" evidence="6">
    <location>
        <begin position="30"/>
        <end position="109"/>
    </location>
</feature>
<dbReference type="GO" id="GO:0004553">
    <property type="term" value="F:hydrolase activity, hydrolyzing O-glycosyl compounds"/>
    <property type="evidence" value="ECO:0007669"/>
    <property type="project" value="InterPro"/>
</dbReference>
<gene>
    <name evidence="7" type="ORF">H6P81_013468</name>
</gene>
<evidence type="ECO:0000256" key="2">
    <source>
        <dbReference type="ARBA" id="ARBA00022801"/>
    </source>
</evidence>
<keyword evidence="3 4" id="KW-0326">Glycosidase</keyword>
<dbReference type="AlphaFoldDB" id="A0AAV7EGZ7"/>
<dbReference type="GO" id="GO:0000272">
    <property type="term" value="P:polysaccharide catabolic process"/>
    <property type="evidence" value="ECO:0007669"/>
    <property type="project" value="InterPro"/>
</dbReference>
<evidence type="ECO:0000259" key="6">
    <source>
        <dbReference type="Pfam" id="PF00150"/>
    </source>
</evidence>
<evidence type="ECO:0000313" key="7">
    <source>
        <dbReference type="EMBL" id="KAG9447340.1"/>
    </source>
</evidence>
<dbReference type="PANTHER" id="PTHR31263">
    <property type="entry name" value="CELLULASE FAMILY PROTEIN (AFU_ORTHOLOGUE AFUA_5G14560)"/>
    <property type="match status" value="1"/>
</dbReference>
<dbReference type="SUPFAM" id="SSF51445">
    <property type="entry name" value="(Trans)glycosidases"/>
    <property type="match status" value="1"/>
</dbReference>
<dbReference type="Proteomes" id="UP000825729">
    <property type="component" value="Unassembled WGS sequence"/>
</dbReference>
<name>A0AAV7EGZ7_ARIFI</name>
<keyword evidence="8" id="KW-1185">Reference proteome</keyword>
<dbReference type="PANTHER" id="PTHR31263:SF0">
    <property type="entry name" value="CELLULASE FAMILY PROTEIN (AFU_ORTHOLOGUE AFUA_5G14560)"/>
    <property type="match status" value="1"/>
</dbReference>
<dbReference type="InterPro" id="IPR001547">
    <property type="entry name" value="Glyco_hydro_5"/>
</dbReference>
<evidence type="ECO:0000256" key="5">
    <source>
        <dbReference type="SAM" id="MobiDB-lite"/>
    </source>
</evidence>
<proteinExistence type="inferred from homology"/>
<evidence type="ECO:0000256" key="1">
    <source>
        <dbReference type="ARBA" id="ARBA00005641"/>
    </source>
</evidence>
<dbReference type="Pfam" id="PF00150">
    <property type="entry name" value="Cellulase"/>
    <property type="match status" value="1"/>
</dbReference>
<evidence type="ECO:0000313" key="8">
    <source>
        <dbReference type="Proteomes" id="UP000825729"/>
    </source>
</evidence>
<comment type="similarity">
    <text evidence="1 4">Belongs to the glycosyl hydrolase 5 (cellulase A) family.</text>
</comment>
<dbReference type="InterPro" id="IPR017853">
    <property type="entry name" value="GH"/>
</dbReference>
<dbReference type="Gene3D" id="3.20.20.80">
    <property type="entry name" value="Glycosidases"/>
    <property type="match status" value="1"/>
</dbReference>
<reference evidence="7 8" key="1">
    <citation type="submission" date="2021-07" db="EMBL/GenBank/DDBJ databases">
        <title>The Aristolochia fimbriata genome: insights into angiosperm evolution, floral development and chemical biosynthesis.</title>
        <authorList>
            <person name="Jiao Y."/>
        </authorList>
    </citation>
    <scope>NUCLEOTIDE SEQUENCE [LARGE SCALE GENOMIC DNA]</scope>
    <source>
        <strain evidence="7">IBCAS-2021</strain>
        <tissue evidence="7">Leaf</tissue>
    </source>
</reference>
<organism evidence="7 8">
    <name type="scientific">Aristolochia fimbriata</name>
    <name type="common">White veined hardy Dutchman's pipe vine</name>
    <dbReference type="NCBI Taxonomy" id="158543"/>
    <lineage>
        <taxon>Eukaryota</taxon>
        <taxon>Viridiplantae</taxon>
        <taxon>Streptophyta</taxon>
        <taxon>Embryophyta</taxon>
        <taxon>Tracheophyta</taxon>
        <taxon>Spermatophyta</taxon>
        <taxon>Magnoliopsida</taxon>
        <taxon>Magnoliidae</taxon>
        <taxon>Piperales</taxon>
        <taxon>Aristolochiaceae</taxon>
        <taxon>Aristolochia</taxon>
    </lineage>
</organism>
<accession>A0AAV7EGZ7</accession>
<evidence type="ECO:0000256" key="4">
    <source>
        <dbReference type="RuleBase" id="RU361153"/>
    </source>
</evidence>
<evidence type="ECO:0000256" key="3">
    <source>
        <dbReference type="ARBA" id="ARBA00023295"/>
    </source>
</evidence>
<keyword evidence="2 4" id="KW-0378">Hydrolase</keyword>